<dbReference type="InterPro" id="IPR006528">
    <property type="entry name" value="Phage_head_morphogenesis_dom"/>
</dbReference>
<dbReference type="Proteomes" id="UP000255163">
    <property type="component" value="Unassembled WGS sequence"/>
</dbReference>
<feature type="region of interest" description="Disordered" evidence="1">
    <location>
        <begin position="213"/>
        <end position="237"/>
    </location>
</feature>
<dbReference type="EMBL" id="UFYI01000007">
    <property type="protein sequence ID" value="STD22416.1"/>
    <property type="molecule type" value="Genomic_DNA"/>
</dbReference>
<sequence length="277" mass="30858">MSVLYSAGRWAEQMENVDDRPYWMYTGINDSHTRKSHLALHGLVLRYDDPFWQAFYPPNGWRCRCGVIALSAADVRARGLKVSDSGSAMGWEAEAGLRENRRDAERRHLQYRYHESGHRRRLVLRAGGCIPSRPCPLSGYASAAGTAGTERITMASDNLVNITINDESLRRSLRALDLAATDLEPAMRKIAGTLLAETQFNFLDEGASGVDSLAGSRRARRTNTAGHRASDGGQYQPTMMTGRQRLALMSFMGRFTSSVVKRGVMSPLNFRPVRSCR</sequence>
<dbReference type="Pfam" id="PF04233">
    <property type="entry name" value="Phage_Mu_F"/>
    <property type="match status" value="1"/>
</dbReference>
<evidence type="ECO:0000259" key="2">
    <source>
        <dbReference type="Pfam" id="PF04233"/>
    </source>
</evidence>
<evidence type="ECO:0000256" key="1">
    <source>
        <dbReference type="SAM" id="MobiDB-lite"/>
    </source>
</evidence>
<dbReference type="AlphaFoldDB" id="A0A376FCA5"/>
<reference evidence="3 4" key="1">
    <citation type="submission" date="2018-06" db="EMBL/GenBank/DDBJ databases">
        <authorList>
            <consortium name="Pathogen Informatics"/>
            <person name="Doyle S."/>
        </authorList>
    </citation>
    <scope>NUCLEOTIDE SEQUENCE [LARGE SCALE GENOMIC DNA]</scope>
    <source>
        <strain evidence="3 4">NCTC12123</strain>
    </source>
</reference>
<organism evidence="3 4">
    <name type="scientific">Enterobacter asburiae</name>
    <dbReference type="NCBI Taxonomy" id="61645"/>
    <lineage>
        <taxon>Bacteria</taxon>
        <taxon>Pseudomonadati</taxon>
        <taxon>Pseudomonadota</taxon>
        <taxon>Gammaproteobacteria</taxon>
        <taxon>Enterobacterales</taxon>
        <taxon>Enterobacteriaceae</taxon>
        <taxon>Enterobacter</taxon>
        <taxon>Enterobacter cloacae complex</taxon>
    </lineage>
</organism>
<evidence type="ECO:0000313" key="3">
    <source>
        <dbReference type="EMBL" id="STD22416.1"/>
    </source>
</evidence>
<name>A0A376FCA5_ENTAS</name>
<dbReference type="NCBIfam" id="TIGR01641">
    <property type="entry name" value="phageSPP1_gp7"/>
    <property type="match status" value="1"/>
</dbReference>
<proteinExistence type="predicted"/>
<protein>
    <submittedName>
        <fullName evidence="3">Phage (Mu-like) virion morphogenesis protein</fullName>
    </submittedName>
</protein>
<feature type="domain" description="Phage head morphogenesis" evidence="2">
    <location>
        <begin position="3"/>
        <end position="68"/>
    </location>
</feature>
<gene>
    <name evidence="3" type="ORF">NCTC12123_03273</name>
</gene>
<accession>A0A376FCA5</accession>
<evidence type="ECO:0000313" key="4">
    <source>
        <dbReference type="Proteomes" id="UP000255163"/>
    </source>
</evidence>